<evidence type="ECO:0000313" key="3">
    <source>
        <dbReference type="Proteomes" id="UP000553193"/>
    </source>
</evidence>
<reference evidence="2 3" key="1">
    <citation type="submission" date="2020-08" db="EMBL/GenBank/DDBJ databases">
        <title>Genomic Encyclopedia of Type Strains, Phase IV (KMG-IV): sequencing the most valuable type-strain genomes for metagenomic binning, comparative biology and taxonomic classification.</title>
        <authorList>
            <person name="Goeker M."/>
        </authorList>
    </citation>
    <scope>NUCLEOTIDE SEQUENCE [LARGE SCALE GENOMIC DNA]</scope>
    <source>
        <strain evidence="2 3">DSM 19979</strain>
    </source>
</reference>
<proteinExistence type="predicted"/>
<dbReference type="GO" id="GO:0071949">
    <property type="term" value="F:FAD binding"/>
    <property type="evidence" value="ECO:0007669"/>
    <property type="project" value="InterPro"/>
</dbReference>
<accession>A0A840ADE0</accession>
<dbReference type="Proteomes" id="UP000553193">
    <property type="component" value="Unassembled WGS sequence"/>
</dbReference>
<gene>
    <name evidence="2" type="ORF">GGQ83_003415</name>
</gene>
<feature type="domain" description="BLUF" evidence="1">
    <location>
        <begin position="3"/>
        <end position="94"/>
    </location>
</feature>
<sequence length="364" mass="39060">MPLTRLVYRSRAALPLMGRPLAEMLRVARRRNQAAGVTGLLMADGTHYLQWLEGPAASLGAVMNAISADPRHGGVEILADAPVAARRFAGWDMRLAAEGAPRADCPALHLPGRLVAGLWTDSGQEPDLLGSLGATRQVGESRRGTAPPAERAVLDALLTALAETGTALDSIAPAMRGKDARRHFVTLIEPAARRLGDLWMRDALSEAEVTMLLCRMQTWVRQLGQGERVPRLRADAPHVLVAPLPGEMHALGAVLATEWLWLSGWQHEFDIFPSDAALCARLAGAPHDMLELSLSPAFHRLDEVEALRRRLAGFRAASCNRALRIRLSGRLFAGQPWLAGLVGADAVAGGCEGVDAALWRLAAG</sequence>
<evidence type="ECO:0000313" key="2">
    <source>
        <dbReference type="EMBL" id="MBB3899948.1"/>
    </source>
</evidence>
<dbReference type="SUPFAM" id="SSF54975">
    <property type="entry name" value="Acylphosphatase/BLUF domain-like"/>
    <property type="match status" value="1"/>
</dbReference>
<dbReference type="PROSITE" id="PS50925">
    <property type="entry name" value="BLUF"/>
    <property type="match status" value="1"/>
</dbReference>
<organism evidence="2 3">
    <name type="scientific">Roseococcus suduntuyensis</name>
    <dbReference type="NCBI Taxonomy" id="455361"/>
    <lineage>
        <taxon>Bacteria</taxon>
        <taxon>Pseudomonadati</taxon>
        <taxon>Pseudomonadota</taxon>
        <taxon>Alphaproteobacteria</taxon>
        <taxon>Acetobacterales</taxon>
        <taxon>Roseomonadaceae</taxon>
        <taxon>Roseococcus</taxon>
    </lineage>
</organism>
<dbReference type="EMBL" id="JACIDJ010000007">
    <property type="protein sequence ID" value="MBB3899948.1"/>
    <property type="molecule type" value="Genomic_DNA"/>
</dbReference>
<dbReference type="SMART" id="SM01034">
    <property type="entry name" value="BLUF"/>
    <property type="match status" value="1"/>
</dbReference>
<comment type="caution">
    <text evidence="2">The sequence shown here is derived from an EMBL/GenBank/DDBJ whole genome shotgun (WGS) entry which is preliminary data.</text>
</comment>
<dbReference type="Gene3D" id="3.30.70.100">
    <property type="match status" value="1"/>
</dbReference>
<protein>
    <recommendedName>
        <fullName evidence="1">BLUF domain-containing protein</fullName>
    </recommendedName>
</protein>
<dbReference type="AlphaFoldDB" id="A0A840ADE0"/>
<name>A0A840ADE0_9PROT</name>
<keyword evidence="3" id="KW-1185">Reference proteome</keyword>
<dbReference type="RefSeq" id="WP_184386180.1">
    <property type="nucleotide sequence ID" value="NZ_JACIDJ010000007.1"/>
</dbReference>
<dbReference type="Gene3D" id="3.40.50.280">
    <property type="entry name" value="Cobalamin-binding domain"/>
    <property type="match status" value="1"/>
</dbReference>
<evidence type="ECO:0000259" key="1">
    <source>
        <dbReference type="PROSITE" id="PS50925"/>
    </source>
</evidence>
<dbReference type="Pfam" id="PF04940">
    <property type="entry name" value="BLUF"/>
    <property type="match status" value="1"/>
</dbReference>
<dbReference type="InterPro" id="IPR007024">
    <property type="entry name" value="BLUF_domain"/>
</dbReference>
<dbReference type="InterPro" id="IPR036046">
    <property type="entry name" value="Acylphosphatase-like_dom_sf"/>
</dbReference>
<dbReference type="GO" id="GO:0009882">
    <property type="term" value="F:blue light photoreceptor activity"/>
    <property type="evidence" value="ECO:0007669"/>
    <property type="project" value="InterPro"/>
</dbReference>